<evidence type="ECO:0000259" key="8">
    <source>
        <dbReference type="SMART" id="SM01312"/>
    </source>
</evidence>
<name>A0A2Z6RYV4_9GLOM</name>
<keyword evidence="6" id="KW-0963">Cytoplasm</keyword>
<evidence type="ECO:0000256" key="2">
    <source>
        <dbReference type="ARBA" id="ARBA00004123"/>
    </source>
</evidence>
<sequence length="169" mass="19655">MDFCNTHFAELLIVPSSIANKYFLNINFDELLHHIYRFKDDLAEIINSNAYSYYLNLTKQVYQEVRHRKAAIPMMLMSRFESLRLGYYGSKGVVLIASTLIDLFITTRILTPAKFYPLQTINYIQEVLIPEIAIRLIFEDIGGKGSQLIIMKVICKKRIFFCIFNGKVI</sequence>
<evidence type="ECO:0000256" key="4">
    <source>
        <dbReference type="ARBA" id="ARBA00009461"/>
    </source>
</evidence>
<proteinExistence type="inferred from homology"/>
<dbReference type="AlphaFoldDB" id="A0A2Z6RYV4"/>
<reference evidence="9 10" key="1">
    <citation type="submission" date="2017-11" db="EMBL/GenBank/DDBJ databases">
        <title>The genome of Rhizophagus clarus HR1 reveals common genetic basis of auxotrophy among arbuscular mycorrhizal fungi.</title>
        <authorList>
            <person name="Kobayashi Y."/>
        </authorList>
    </citation>
    <scope>NUCLEOTIDE SEQUENCE [LARGE SCALE GENOMIC DNA]</scope>
    <source>
        <strain evidence="9 10">HR1</strain>
    </source>
</reference>
<evidence type="ECO:0000256" key="1">
    <source>
        <dbReference type="ARBA" id="ARBA00002738"/>
    </source>
</evidence>
<dbReference type="GO" id="GO:0005737">
    <property type="term" value="C:cytoplasm"/>
    <property type="evidence" value="ECO:0007669"/>
    <property type="project" value="UniProtKB-SubCell"/>
</dbReference>
<comment type="function">
    <text evidence="1">May be involved in a process influencing telomere capping.</text>
</comment>
<evidence type="ECO:0000256" key="7">
    <source>
        <dbReference type="ARBA" id="ARBA00023242"/>
    </source>
</evidence>
<evidence type="ECO:0000256" key="5">
    <source>
        <dbReference type="ARBA" id="ARBA00015162"/>
    </source>
</evidence>
<evidence type="ECO:0000256" key="6">
    <source>
        <dbReference type="ARBA" id="ARBA00022490"/>
    </source>
</evidence>
<dbReference type="InterPro" id="IPR028094">
    <property type="entry name" value="RTC4_C"/>
</dbReference>
<dbReference type="SMART" id="SM01312">
    <property type="entry name" value="RTC4"/>
    <property type="match status" value="1"/>
</dbReference>
<dbReference type="EMBL" id="BEXD01003808">
    <property type="protein sequence ID" value="GBC02070.1"/>
    <property type="molecule type" value="Genomic_DNA"/>
</dbReference>
<keyword evidence="7" id="KW-0539">Nucleus</keyword>
<keyword evidence="10" id="KW-1185">Reference proteome</keyword>
<protein>
    <recommendedName>
        <fullName evidence="5">Restriction of telomere capping protein 4</fullName>
    </recommendedName>
</protein>
<dbReference type="GO" id="GO:0005634">
    <property type="term" value="C:nucleus"/>
    <property type="evidence" value="ECO:0007669"/>
    <property type="project" value="UniProtKB-SubCell"/>
</dbReference>
<dbReference type="PANTHER" id="PTHR41391:SF1">
    <property type="entry name" value="RESTRICTION OF TELOMERE CAPPING PROTEIN 4"/>
    <property type="match status" value="1"/>
</dbReference>
<evidence type="ECO:0000256" key="3">
    <source>
        <dbReference type="ARBA" id="ARBA00004496"/>
    </source>
</evidence>
<feature type="domain" description="Restriction of telomere capping protein 4 C-terminal" evidence="8">
    <location>
        <begin position="45"/>
        <end position="162"/>
    </location>
</feature>
<evidence type="ECO:0000313" key="9">
    <source>
        <dbReference type="EMBL" id="GBC02070.1"/>
    </source>
</evidence>
<dbReference type="InterPro" id="IPR039024">
    <property type="entry name" value="RTC4"/>
</dbReference>
<organism evidence="9 10">
    <name type="scientific">Rhizophagus clarus</name>
    <dbReference type="NCBI Taxonomy" id="94130"/>
    <lineage>
        <taxon>Eukaryota</taxon>
        <taxon>Fungi</taxon>
        <taxon>Fungi incertae sedis</taxon>
        <taxon>Mucoromycota</taxon>
        <taxon>Glomeromycotina</taxon>
        <taxon>Glomeromycetes</taxon>
        <taxon>Glomerales</taxon>
        <taxon>Glomeraceae</taxon>
        <taxon>Rhizophagus</taxon>
    </lineage>
</organism>
<gene>
    <name evidence="9" type="ORF">RclHR1_04430020</name>
</gene>
<dbReference type="Proteomes" id="UP000247702">
    <property type="component" value="Unassembled WGS sequence"/>
</dbReference>
<dbReference type="PANTHER" id="PTHR41391">
    <property type="entry name" value="RESTRICTION OF TELOMERE CAPPING PROTEIN 4"/>
    <property type="match status" value="1"/>
</dbReference>
<dbReference type="Pfam" id="PF14474">
    <property type="entry name" value="RTC4"/>
    <property type="match status" value="1"/>
</dbReference>
<accession>A0A2Z6RYV4</accession>
<comment type="subcellular location">
    <subcellularLocation>
        <location evidence="3">Cytoplasm</location>
    </subcellularLocation>
    <subcellularLocation>
        <location evidence="2">Nucleus</location>
    </subcellularLocation>
</comment>
<dbReference type="STRING" id="94130.A0A2Z6RYV4"/>
<evidence type="ECO:0000313" key="10">
    <source>
        <dbReference type="Proteomes" id="UP000247702"/>
    </source>
</evidence>
<comment type="caution">
    <text evidence="9">The sequence shown here is derived from an EMBL/GenBank/DDBJ whole genome shotgun (WGS) entry which is preliminary data.</text>
</comment>
<comment type="similarity">
    <text evidence="4">Belongs to the RTC4 family.</text>
</comment>